<name>C6LL39_9FIRM</name>
<dbReference type="GO" id="GO:0005524">
    <property type="term" value="F:ATP binding"/>
    <property type="evidence" value="ECO:0007669"/>
    <property type="project" value="UniProtKB-KW"/>
</dbReference>
<sequence>MIYGAEQEFYLASAPFLRYTQTYLWNAQQSGIMGRGMEEHMEPIIKIEHLEKEFKLKEMDVHALRDVSLDIYKGDIYGIIGMSGAGKSTLVRCLNFLERPTAGTVTVNGKDLAKLSEKELREARKDIGMIFQHFNLLMQRSVIDNVCFPLEIAGMSRAQARKKAMEYLEIVGLAEKAKAYPVQLSGGQKQRVAIARVLASDPKILLCDEATSALDPQTTKSILQLLKEINQKYGITIVVITHEMAVVQEICTHVAIIDQGNLAEHGTVEEIFLAPKSREAKRLIYQGYEKVAEMKGKRCVRIVFSENSSFEPVIGNMVLAFKSPVNILYANTRDLDGVAKGEMVLQLPEDEELGRKMIAYLKSARLTVEELEGYVD</sequence>
<evidence type="ECO:0000313" key="11">
    <source>
        <dbReference type="Proteomes" id="UP000005561"/>
    </source>
</evidence>
<dbReference type="Gene3D" id="3.30.70.260">
    <property type="match status" value="1"/>
</dbReference>
<dbReference type="SUPFAM" id="SSF55021">
    <property type="entry name" value="ACT-like"/>
    <property type="match status" value="1"/>
</dbReference>
<dbReference type="PROSITE" id="PS00211">
    <property type="entry name" value="ABC_TRANSPORTER_1"/>
    <property type="match status" value="1"/>
</dbReference>
<gene>
    <name evidence="10" type="ORF">BRYFOR_09386</name>
</gene>
<dbReference type="SMART" id="SM00382">
    <property type="entry name" value="AAA"/>
    <property type="match status" value="1"/>
</dbReference>
<dbReference type="InterPro" id="IPR045865">
    <property type="entry name" value="ACT-like_dom_sf"/>
</dbReference>
<dbReference type="Proteomes" id="UP000005561">
    <property type="component" value="Unassembled WGS sequence"/>
</dbReference>
<evidence type="ECO:0000256" key="8">
    <source>
        <dbReference type="ARBA" id="ARBA00023136"/>
    </source>
</evidence>
<keyword evidence="6" id="KW-1278">Translocase</keyword>
<dbReference type="PANTHER" id="PTHR43166">
    <property type="entry name" value="AMINO ACID IMPORT ATP-BINDING PROTEIN"/>
    <property type="match status" value="1"/>
</dbReference>
<dbReference type="GO" id="GO:0005886">
    <property type="term" value="C:plasma membrane"/>
    <property type="evidence" value="ECO:0007669"/>
    <property type="project" value="UniProtKB-ARBA"/>
</dbReference>
<evidence type="ECO:0000256" key="7">
    <source>
        <dbReference type="ARBA" id="ARBA00022970"/>
    </source>
</evidence>
<evidence type="ECO:0000256" key="2">
    <source>
        <dbReference type="ARBA" id="ARBA00022448"/>
    </source>
</evidence>
<keyword evidence="7" id="KW-0029">Amino-acid transport</keyword>
<dbReference type="AlphaFoldDB" id="C6LL39"/>
<dbReference type="PANTHER" id="PTHR43166:SF30">
    <property type="entry name" value="METHIONINE IMPORT ATP-BINDING PROTEIN METN"/>
    <property type="match status" value="1"/>
</dbReference>
<evidence type="ECO:0000313" key="10">
    <source>
        <dbReference type="EMBL" id="EET58658.1"/>
    </source>
</evidence>
<dbReference type="FunFam" id="3.40.50.300:FF:000056">
    <property type="entry name" value="Cell division ATP-binding protein FtsE"/>
    <property type="match status" value="1"/>
</dbReference>
<dbReference type="STRING" id="168384.SAMN05660368_02466"/>
<dbReference type="InterPro" id="IPR017871">
    <property type="entry name" value="ABC_transporter-like_CS"/>
</dbReference>
<dbReference type="InterPro" id="IPR003593">
    <property type="entry name" value="AAA+_ATPase"/>
</dbReference>
<comment type="similarity">
    <text evidence="1">Belongs to the ABC transporter superfamily.</text>
</comment>
<feature type="domain" description="ABC transporter" evidence="9">
    <location>
        <begin position="45"/>
        <end position="284"/>
    </location>
</feature>
<accession>C6LL39</accession>
<evidence type="ECO:0000256" key="5">
    <source>
        <dbReference type="ARBA" id="ARBA00022840"/>
    </source>
</evidence>
<dbReference type="GO" id="GO:0016887">
    <property type="term" value="F:ATP hydrolysis activity"/>
    <property type="evidence" value="ECO:0007669"/>
    <property type="project" value="InterPro"/>
</dbReference>
<dbReference type="InterPro" id="IPR050086">
    <property type="entry name" value="MetN_ABC_transporter-like"/>
</dbReference>
<dbReference type="Gene3D" id="3.40.50.300">
    <property type="entry name" value="P-loop containing nucleotide triphosphate hydrolases"/>
    <property type="match status" value="1"/>
</dbReference>
<dbReference type="Pfam" id="PF09383">
    <property type="entry name" value="NIL"/>
    <property type="match status" value="1"/>
</dbReference>
<evidence type="ECO:0000256" key="6">
    <source>
        <dbReference type="ARBA" id="ARBA00022967"/>
    </source>
</evidence>
<dbReference type="GO" id="GO:0006865">
    <property type="term" value="P:amino acid transport"/>
    <property type="evidence" value="ECO:0007669"/>
    <property type="project" value="UniProtKB-KW"/>
</dbReference>
<evidence type="ECO:0000256" key="3">
    <source>
        <dbReference type="ARBA" id="ARBA00022475"/>
    </source>
</evidence>
<protein>
    <submittedName>
        <fullName evidence="10">ABC transporter, ATP-binding protein</fullName>
    </submittedName>
</protein>
<keyword evidence="5 10" id="KW-0067">ATP-binding</keyword>
<dbReference type="EMBL" id="ACCL02000027">
    <property type="protein sequence ID" value="EET58658.1"/>
    <property type="molecule type" value="Genomic_DNA"/>
</dbReference>
<evidence type="ECO:0000259" key="9">
    <source>
        <dbReference type="PROSITE" id="PS50893"/>
    </source>
</evidence>
<dbReference type="Pfam" id="PF00005">
    <property type="entry name" value="ABC_tran"/>
    <property type="match status" value="1"/>
</dbReference>
<dbReference type="PROSITE" id="PS50893">
    <property type="entry name" value="ABC_TRANSPORTER_2"/>
    <property type="match status" value="1"/>
</dbReference>
<dbReference type="eggNOG" id="COG1135">
    <property type="taxonomic scope" value="Bacteria"/>
</dbReference>
<evidence type="ECO:0000256" key="1">
    <source>
        <dbReference type="ARBA" id="ARBA00005417"/>
    </source>
</evidence>
<proteinExistence type="inferred from homology"/>
<dbReference type="SUPFAM" id="SSF52540">
    <property type="entry name" value="P-loop containing nucleoside triphosphate hydrolases"/>
    <property type="match status" value="1"/>
</dbReference>
<comment type="caution">
    <text evidence="10">The sequence shown here is derived from an EMBL/GenBank/DDBJ whole genome shotgun (WGS) entry which is preliminary data.</text>
</comment>
<keyword evidence="8" id="KW-0472">Membrane</keyword>
<dbReference type="InterPro" id="IPR018449">
    <property type="entry name" value="NIL_domain"/>
</dbReference>
<keyword evidence="2" id="KW-0813">Transport</keyword>
<keyword evidence="3" id="KW-1003">Cell membrane</keyword>
<organism evidence="10 11">
    <name type="scientific">Marvinbryantia formatexigens DSM 14469</name>
    <dbReference type="NCBI Taxonomy" id="478749"/>
    <lineage>
        <taxon>Bacteria</taxon>
        <taxon>Bacillati</taxon>
        <taxon>Bacillota</taxon>
        <taxon>Clostridia</taxon>
        <taxon>Lachnospirales</taxon>
        <taxon>Lachnospiraceae</taxon>
        <taxon>Marvinbryantia</taxon>
    </lineage>
</organism>
<reference evidence="10" key="1">
    <citation type="submission" date="2009-07" db="EMBL/GenBank/DDBJ databases">
        <authorList>
            <person name="Weinstock G."/>
            <person name="Sodergren E."/>
            <person name="Clifton S."/>
            <person name="Fulton L."/>
            <person name="Fulton B."/>
            <person name="Courtney L."/>
            <person name="Fronick C."/>
            <person name="Harrison M."/>
            <person name="Strong C."/>
            <person name="Farmer C."/>
            <person name="Delahaunty K."/>
            <person name="Markovic C."/>
            <person name="Hall O."/>
            <person name="Minx P."/>
            <person name="Tomlinson C."/>
            <person name="Mitreva M."/>
            <person name="Nelson J."/>
            <person name="Hou S."/>
            <person name="Wollam A."/>
            <person name="Pepin K.H."/>
            <person name="Johnson M."/>
            <person name="Bhonagiri V."/>
            <person name="Nash W.E."/>
            <person name="Warren W."/>
            <person name="Chinwalla A."/>
            <person name="Mardis E.R."/>
            <person name="Wilson R.K."/>
        </authorList>
    </citation>
    <scope>NUCLEOTIDE SEQUENCE [LARGE SCALE GENOMIC DNA]</scope>
    <source>
        <strain evidence="10">DSM 14469</strain>
    </source>
</reference>
<dbReference type="InterPro" id="IPR041701">
    <property type="entry name" value="MetN_ABC"/>
</dbReference>
<evidence type="ECO:0000256" key="4">
    <source>
        <dbReference type="ARBA" id="ARBA00022741"/>
    </source>
</evidence>
<keyword evidence="4" id="KW-0547">Nucleotide-binding</keyword>
<dbReference type="CDD" id="cd03258">
    <property type="entry name" value="ABC_MetN_methionine_transporter"/>
    <property type="match status" value="1"/>
</dbReference>
<dbReference type="SMART" id="SM00930">
    <property type="entry name" value="NIL"/>
    <property type="match status" value="1"/>
</dbReference>
<dbReference type="InterPro" id="IPR027417">
    <property type="entry name" value="P-loop_NTPase"/>
</dbReference>
<keyword evidence="11" id="KW-1185">Reference proteome</keyword>
<dbReference type="InterPro" id="IPR003439">
    <property type="entry name" value="ABC_transporter-like_ATP-bd"/>
</dbReference>